<dbReference type="GeneID" id="66513242"/>
<evidence type="ECO:0000313" key="2">
    <source>
        <dbReference type="EMBL" id="MBB6205229.1"/>
    </source>
</evidence>
<geneLocation type="plasmid" evidence="1 3">
    <name>pBIL</name>
</geneLocation>
<evidence type="ECO:0000313" key="1">
    <source>
        <dbReference type="EMBL" id="AJZ56174.1"/>
    </source>
</evidence>
<name>A0AAW3V3Z6_9BURK</name>
<keyword evidence="1" id="KW-0614">Plasmid</keyword>
<reference evidence="1 3" key="1">
    <citation type="journal article" date="2015" name="Genome Announc.">
        <title>Complete genome sequences for 59 burkholderia isolates, both pathogenic and near neighbor.</title>
        <authorList>
            <person name="Johnson S.L."/>
            <person name="Bishop-Lilly K.A."/>
            <person name="Ladner J.T."/>
            <person name="Daligault H.E."/>
            <person name="Davenport K.W."/>
            <person name="Jaissle J."/>
            <person name="Frey K.G."/>
            <person name="Koroleva G.I."/>
            <person name="Bruce D.C."/>
            <person name="Coyne S.R."/>
            <person name="Broomall S.M."/>
            <person name="Li P.E."/>
            <person name="Teshima H."/>
            <person name="Gibbons H.S."/>
            <person name="Palacios G.F."/>
            <person name="Rosenzweig C.N."/>
            <person name="Redden C.L."/>
            <person name="Xu Y."/>
            <person name="Minogue T.D."/>
            <person name="Chain P.S."/>
        </authorList>
    </citation>
    <scope>NUCLEOTIDE SEQUENCE [LARGE SCALE GENOMIC DNA]</scope>
    <source>
        <strain evidence="1 3">ATCC BAA-463</strain>
        <plasmid evidence="1 3">pBIL</plasmid>
    </source>
</reference>
<evidence type="ECO:0000313" key="3">
    <source>
        <dbReference type="Proteomes" id="UP000032614"/>
    </source>
</evidence>
<gene>
    <name evidence="2" type="ORF">GGD69_006123</name>
    <name evidence="1" type="ORF">OI25_7992</name>
</gene>
<sequence>MANVFELVSFGLPPLFPPEAVPEPGAQFIAACWAGMTKGQLLTRARKRGWRPSWERLAHVVAEDGIEVYGYSLVIDGCVVPLMARMRRVAGVVKPSGPPERDERQQTLF</sequence>
<accession>A0AAW3V3Z6</accession>
<organism evidence="2 4">
    <name type="scientific">Paraburkholderia fungorum</name>
    <dbReference type="NCBI Taxonomy" id="134537"/>
    <lineage>
        <taxon>Bacteria</taxon>
        <taxon>Pseudomonadati</taxon>
        <taxon>Pseudomonadota</taxon>
        <taxon>Betaproteobacteria</taxon>
        <taxon>Burkholderiales</taxon>
        <taxon>Burkholderiaceae</taxon>
        <taxon>Paraburkholderia</taxon>
    </lineage>
</organism>
<dbReference type="EMBL" id="CP010024">
    <property type="protein sequence ID" value="AJZ56174.1"/>
    <property type="molecule type" value="Genomic_DNA"/>
</dbReference>
<reference evidence="2 4" key="2">
    <citation type="submission" date="2020-08" db="EMBL/GenBank/DDBJ databases">
        <title>Genomic Encyclopedia of Type Strains, Phase IV (KMG-V): Genome sequencing to study the core and pangenomes of soil and plant-associated prokaryotes.</title>
        <authorList>
            <person name="Whitman W."/>
        </authorList>
    </citation>
    <scope>NUCLEOTIDE SEQUENCE [LARGE SCALE GENOMIC DNA]</scope>
    <source>
        <strain evidence="2 4">SEMIA 4013</strain>
    </source>
</reference>
<evidence type="ECO:0000313" key="4">
    <source>
        <dbReference type="Proteomes" id="UP000518681"/>
    </source>
</evidence>
<dbReference type="AlphaFoldDB" id="A0AAW3V3Z6"/>
<dbReference type="Proteomes" id="UP000032614">
    <property type="component" value="Plasmid pBIL"/>
</dbReference>
<dbReference type="RefSeq" id="WP_042276954.1">
    <property type="nucleotide sequence ID" value="NZ_CP010024.1"/>
</dbReference>
<dbReference type="KEGG" id="bfn:OI25_7992"/>
<dbReference type="EMBL" id="JACIIK010000011">
    <property type="protein sequence ID" value="MBB6205229.1"/>
    <property type="molecule type" value="Genomic_DNA"/>
</dbReference>
<proteinExistence type="predicted"/>
<protein>
    <submittedName>
        <fullName evidence="2">Uncharacterized protein</fullName>
    </submittedName>
</protein>
<dbReference type="Proteomes" id="UP000518681">
    <property type="component" value="Unassembled WGS sequence"/>
</dbReference>